<dbReference type="SUPFAM" id="SSF53098">
    <property type="entry name" value="Ribonuclease H-like"/>
    <property type="match status" value="1"/>
</dbReference>
<keyword evidence="6" id="KW-0540">Nuclease</keyword>
<keyword evidence="16" id="KW-0695">RNA-directed DNA polymerase</keyword>
<dbReference type="KEGG" id="ssl:SS1G_05813"/>
<dbReference type="GO" id="GO:0003887">
    <property type="term" value="F:DNA-directed DNA polymerase activity"/>
    <property type="evidence" value="ECO:0007669"/>
    <property type="project" value="UniProtKB-KW"/>
</dbReference>
<dbReference type="GO" id="GO:0015074">
    <property type="term" value="P:DNA integration"/>
    <property type="evidence" value="ECO:0007669"/>
    <property type="project" value="UniProtKB-KW"/>
</dbReference>
<keyword evidence="18" id="KW-0917">Virion maturation</keyword>
<dbReference type="GO" id="GO:0003964">
    <property type="term" value="F:RNA-directed DNA polymerase activity"/>
    <property type="evidence" value="ECO:0007669"/>
    <property type="project" value="UniProtKB-KW"/>
</dbReference>
<evidence type="ECO:0000256" key="22">
    <source>
        <dbReference type="ARBA" id="ARBA00048173"/>
    </source>
</evidence>
<dbReference type="GO" id="GO:0046872">
    <property type="term" value="F:metal ion binding"/>
    <property type="evidence" value="ECO:0007669"/>
    <property type="project" value="UniProtKB-KW"/>
</dbReference>
<dbReference type="Proteomes" id="UP000177798">
    <property type="component" value="Chromosome 6"/>
</dbReference>
<feature type="domain" description="Integrase catalytic" evidence="25">
    <location>
        <begin position="572"/>
        <end position="740"/>
    </location>
</feature>
<evidence type="ECO:0000256" key="20">
    <source>
        <dbReference type="ARBA" id="ARBA00023172"/>
    </source>
</evidence>
<evidence type="ECO:0000256" key="7">
    <source>
        <dbReference type="ARBA" id="ARBA00022723"/>
    </source>
</evidence>
<dbReference type="CDD" id="cd09272">
    <property type="entry name" value="RNase_HI_RT_Ty1"/>
    <property type="match status" value="1"/>
</dbReference>
<dbReference type="EMBL" id="CP017815">
    <property type="protein sequence ID" value="APA06518.1"/>
    <property type="molecule type" value="Genomic_DNA"/>
</dbReference>
<feature type="region of interest" description="Disordered" evidence="24">
    <location>
        <begin position="866"/>
        <end position="939"/>
    </location>
</feature>
<dbReference type="VEuPathDB" id="FungiDB:sscle_02g012880"/>
<evidence type="ECO:0000256" key="13">
    <source>
        <dbReference type="ARBA" id="ARBA00022842"/>
    </source>
</evidence>
<keyword evidence="10" id="KW-0255">Endonuclease</keyword>
<dbReference type="KEGG" id="ssl:SS1G_09528"/>
<keyword evidence="8" id="KW-0547">Nucleotide-binding</keyword>
<dbReference type="RefSeq" id="XP_001592891.1">
    <property type="nucleotide sequence ID" value="XM_001592841.1"/>
</dbReference>
<keyword evidence="13" id="KW-0460">Magnesium</keyword>
<dbReference type="Gene3D" id="3.30.420.10">
    <property type="entry name" value="Ribonuclease H-like superfamily/Ribonuclease H"/>
    <property type="match status" value="1"/>
</dbReference>
<dbReference type="GO" id="GO:0004190">
    <property type="term" value="F:aspartic-type endopeptidase activity"/>
    <property type="evidence" value="ECO:0007669"/>
    <property type="project" value="UniProtKB-KW"/>
</dbReference>
<feature type="compositionally biased region" description="Low complexity" evidence="24">
    <location>
        <begin position="923"/>
        <end position="937"/>
    </location>
</feature>
<evidence type="ECO:0000256" key="19">
    <source>
        <dbReference type="ARBA" id="ARBA00023125"/>
    </source>
</evidence>
<evidence type="ECO:0000313" key="26">
    <source>
        <dbReference type="EMBL" id="APA05396.1"/>
    </source>
</evidence>
<evidence type="ECO:0000256" key="24">
    <source>
        <dbReference type="SAM" id="MobiDB-lite"/>
    </source>
</evidence>
<dbReference type="GO" id="GO:0003677">
    <property type="term" value="F:DNA binding"/>
    <property type="evidence" value="ECO:0007669"/>
    <property type="project" value="UniProtKB-KW"/>
</dbReference>
<dbReference type="RefSeq" id="XP_001592171.1">
    <property type="nucleotide sequence ID" value="XM_001592121.1"/>
</dbReference>
<dbReference type="RefSeq" id="XP_001589184.1">
    <property type="nucleotide sequence ID" value="XM_001589134.1"/>
</dbReference>
<comment type="catalytic activity">
    <reaction evidence="23">
        <text>DNA(n) + a 2'-deoxyribonucleoside 5'-triphosphate = DNA(n+1) + diphosphate</text>
        <dbReference type="Rhea" id="RHEA:22508"/>
        <dbReference type="Rhea" id="RHEA-COMP:17339"/>
        <dbReference type="Rhea" id="RHEA-COMP:17340"/>
        <dbReference type="ChEBI" id="CHEBI:33019"/>
        <dbReference type="ChEBI" id="CHEBI:61560"/>
        <dbReference type="ChEBI" id="CHEBI:173112"/>
        <dbReference type="EC" id="2.7.7.7"/>
    </reaction>
</comment>
<dbReference type="Proteomes" id="UP000177798">
    <property type="component" value="Chromosome 15"/>
</dbReference>
<dbReference type="VEuPathDB" id="FungiDB:sscle_06g055250"/>
<evidence type="ECO:0000256" key="4">
    <source>
        <dbReference type="ARBA" id="ARBA00022670"/>
    </source>
</evidence>
<dbReference type="SUPFAM" id="SSF56672">
    <property type="entry name" value="DNA/RNA polymerases"/>
    <property type="match status" value="1"/>
</dbReference>
<evidence type="ECO:0000256" key="3">
    <source>
        <dbReference type="ARBA" id="ARBA00022612"/>
    </source>
</evidence>
<evidence type="ECO:0000256" key="12">
    <source>
        <dbReference type="ARBA" id="ARBA00022840"/>
    </source>
</evidence>
<dbReference type="PROSITE" id="PS50994">
    <property type="entry name" value="INTEGRASE"/>
    <property type="match status" value="1"/>
</dbReference>
<dbReference type="InterPro" id="IPR039537">
    <property type="entry name" value="Retrotran_Ty1/copia-like"/>
</dbReference>
<reference evidence="32" key="2">
    <citation type="journal article" date="2017" name="Genome Biol. Evol.">
        <title>The complete genome sequence of the phytopathogenic fungus Sclerotinia sclerotiorum reveals insights into the genome architecture of broad host range pathogens.</title>
        <authorList>
            <person name="Derbyshire M."/>
            <person name="Denton-Giles M."/>
            <person name="Hegedus D."/>
            <person name="Seifbarghy S."/>
            <person name="Rollins J."/>
            <person name="van Kan J."/>
            <person name="Seidl M.F."/>
            <person name="Faino L."/>
            <person name="Mbengue M."/>
            <person name="Navaud O."/>
            <person name="Raffaele S."/>
            <person name="Hammond-Kosack K."/>
            <person name="Heard S."/>
            <person name="Oliver R."/>
        </authorList>
    </citation>
    <scope>NUCLEOTIDE SEQUENCE [LARGE SCALE GENOMIC DNA]</scope>
    <source>
        <strain evidence="32">ATCC 18683 / 1980 / Ss-1</strain>
    </source>
</reference>
<dbReference type="GO" id="GO:0006310">
    <property type="term" value="P:DNA recombination"/>
    <property type="evidence" value="ECO:0007669"/>
    <property type="project" value="UniProtKB-KW"/>
</dbReference>
<comment type="catalytic activity">
    <reaction evidence="22">
        <text>DNA(n) + a 2'-deoxyribonucleoside 5'-triphosphate = DNA(n+1) + diphosphate</text>
        <dbReference type="Rhea" id="RHEA:22508"/>
        <dbReference type="Rhea" id="RHEA-COMP:17339"/>
        <dbReference type="Rhea" id="RHEA-COMP:17340"/>
        <dbReference type="ChEBI" id="CHEBI:33019"/>
        <dbReference type="ChEBI" id="CHEBI:61560"/>
        <dbReference type="ChEBI" id="CHEBI:173112"/>
        <dbReference type="EC" id="2.7.7.49"/>
    </reaction>
</comment>
<keyword evidence="5" id="KW-0548">Nucleotidyltransferase</keyword>
<comment type="function">
    <text evidence="1">The aspartyl protease (PR) mediates the proteolytic cleavages of the Gag and Gag-Pol polyproteins after assembly of the VLP.</text>
</comment>
<keyword evidence="11" id="KW-0378">Hydrolase</keyword>
<dbReference type="VEuPathDB" id="FungiDB:sscle_13g092580"/>
<dbReference type="OMA" id="TACTTEY"/>
<dbReference type="Pfam" id="PF25597">
    <property type="entry name" value="SH3_retrovirus"/>
    <property type="match status" value="1"/>
</dbReference>
<evidence type="ECO:0000313" key="29">
    <source>
        <dbReference type="EMBL" id="APA10755.1"/>
    </source>
</evidence>
<dbReference type="GO" id="GO:0004519">
    <property type="term" value="F:endonuclease activity"/>
    <property type="evidence" value="ECO:0007669"/>
    <property type="project" value="UniProtKB-KW"/>
</dbReference>
<keyword evidence="21" id="KW-0511">Multifunctional enzyme</keyword>
<dbReference type="KEGG" id="ssl:SS1G_06410"/>
<dbReference type="OrthoDB" id="2663223at2759"/>
<organism evidence="28 32">
    <name type="scientific">Sclerotinia sclerotiorum (strain ATCC 18683 / 1980 / Ss-1)</name>
    <name type="common">White mold</name>
    <name type="synonym">Whetzelinia sclerotiorum</name>
    <dbReference type="NCBI Taxonomy" id="665079"/>
    <lineage>
        <taxon>Eukaryota</taxon>
        <taxon>Fungi</taxon>
        <taxon>Dikarya</taxon>
        <taxon>Ascomycota</taxon>
        <taxon>Pezizomycotina</taxon>
        <taxon>Leotiomycetes</taxon>
        <taxon>Helotiales</taxon>
        <taxon>Sclerotiniaceae</taxon>
        <taxon>Sclerotinia</taxon>
    </lineage>
</organism>
<evidence type="ECO:0000256" key="6">
    <source>
        <dbReference type="ARBA" id="ARBA00022722"/>
    </source>
</evidence>
<dbReference type="EMBL" id="CP017814">
    <property type="protein sequence ID" value="APA05396.1"/>
    <property type="molecule type" value="Genomic_DNA"/>
</dbReference>
<dbReference type="Proteomes" id="UP000177798">
    <property type="component" value="Chromosome 1"/>
</dbReference>
<dbReference type="VEuPathDB" id="FungiDB:sscle_15g104270"/>
<dbReference type="Proteomes" id="UP000177798">
    <property type="component" value="Chromosome 5"/>
</dbReference>
<evidence type="ECO:0000256" key="21">
    <source>
        <dbReference type="ARBA" id="ARBA00023268"/>
    </source>
</evidence>
<gene>
    <name evidence="26" type="ORF">sscle_01g001660</name>
    <name evidence="27" type="ORF">sscle_02g012880</name>
    <name evidence="28" type="ORF">sscle_05g047010</name>
    <name evidence="29" type="ORF">sscle_06g055250</name>
    <name evidence="30" type="ORF">sscle_13g092580</name>
    <name evidence="31" type="ORF">sscle_15g104270</name>
</gene>
<dbReference type="GO" id="GO:0005634">
    <property type="term" value="C:nucleus"/>
    <property type="evidence" value="ECO:0007669"/>
    <property type="project" value="UniProtKB-ARBA"/>
</dbReference>
<keyword evidence="7" id="KW-0479">Metal-binding</keyword>
<dbReference type="InterPro" id="IPR054722">
    <property type="entry name" value="PolX-like_BBD"/>
</dbReference>
<keyword evidence="12" id="KW-0067">ATP-binding</keyword>
<dbReference type="InterPro" id="IPR036397">
    <property type="entry name" value="RNaseH_sf"/>
</dbReference>
<dbReference type="EMBL" id="CP017828">
    <property type="protein sequence ID" value="APA15657.1"/>
    <property type="molecule type" value="Genomic_DNA"/>
</dbReference>
<dbReference type="InterPro" id="IPR013103">
    <property type="entry name" value="RVT_2"/>
</dbReference>
<evidence type="ECO:0000256" key="23">
    <source>
        <dbReference type="ARBA" id="ARBA00049244"/>
    </source>
</evidence>
<dbReference type="Pfam" id="PF22936">
    <property type="entry name" value="Pol_BBD"/>
    <property type="match status" value="1"/>
</dbReference>
<dbReference type="RefSeq" id="XP_001589806.1">
    <property type="nucleotide sequence ID" value="XM_001589756.1"/>
</dbReference>
<keyword evidence="2" id="KW-0815">Transposition</keyword>
<evidence type="ECO:0000259" key="25">
    <source>
        <dbReference type="PROSITE" id="PS50994"/>
    </source>
</evidence>
<keyword evidence="20" id="KW-0233">DNA recombination</keyword>
<keyword evidence="17" id="KW-0808">Transferase</keyword>
<keyword evidence="4" id="KW-0645">Protease</keyword>
<keyword evidence="15" id="KW-0229">DNA integration</keyword>
<dbReference type="GO" id="GO:0032196">
    <property type="term" value="P:transposition"/>
    <property type="evidence" value="ECO:0007669"/>
    <property type="project" value="UniProtKB-KW"/>
</dbReference>
<dbReference type="InterPro" id="IPR043502">
    <property type="entry name" value="DNA/RNA_pol_sf"/>
</dbReference>
<protein>
    <recommendedName>
        <fullName evidence="25">Integrase catalytic domain-containing protein</fullName>
    </recommendedName>
</protein>
<dbReference type="VEuPathDB" id="FungiDB:sscle_01g001660"/>
<evidence type="ECO:0000256" key="15">
    <source>
        <dbReference type="ARBA" id="ARBA00022908"/>
    </source>
</evidence>
<evidence type="ECO:0000313" key="28">
    <source>
        <dbReference type="EMBL" id="APA09931.1"/>
    </source>
</evidence>
<dbReference type="InterPro" id="IPR057670">
    <property type="entry name" value="SH3_retrovirus"/>
</dbReference>
<proteinExistence type="predicted"/>
<keyword evidence="19" id="KW-0238">DNA-binding</keyword>
<dbReference type="EMBL" id="CP017818">
    <property type="protein sequence ID" value="APA09931.1"/>
    <property type="molecule type" value="Genomic_DNA"/>
</dbReference>
<evidence type="ECO:0000313" key="30">
    <source>
        <dbReference type="EMBL" id="APA14488.1"/>
    </source>
</evidence>
<accession>A0A1D9Q4S6</accession>
<evidence type="ECO:0000313" key="27">
    <source>
        <dbReference type="EMBL" id="APA06518.1"/>
    </source>
</evidence>
<evidence type="ECO:0000256" key="18">
    <source>
        <dbReference type="ARBA" id="ARBA00023113"/>
    </source>
</evidence>
<dbReference type="EMBL" id="CP017826">
    <property type="protein sequence ID" value="APA14488.1"/>
    <property type="molecule type" value="Genomic_DNA"/>
</dbReference>
<evidence type="ECO:0000256" key="14">
    <source>
        <dbReference type="ARBA" id="ARBA00022884"/>
    </source>
</evidence>
<evidence type="ECO:0000256" key="9">
    <source>
        <dbReference type="ARBA" id="ARBA00022750"/>
    </source>
</evidence>
<dbReference type="Proteomes" id="UP000177798">
    <property type="component" value="Chromosome 13"/>
</dbReference>
<keyword evidence="3" id="KW-1188">Viral release from host cell</keyword>
<dbReference type="Pfam" id="PF07727">
    <property type="entry name" value="RVT_2"/>
    <property type="match status" value="1"/>
</dbReference>
<evidence type="ECO:0000256" key="11">
    <source>
        <dbReference type="ARBA" id="ARBA00022801"/>
    </source>
</evidence>
<name>A0A1D9Q4S6_SCLS1</name>
<evidence type="ECO:0000256" key="17">
    <source>
        <dbReference type="ARBA" id="ARBA00022932"/>
    </source>
</evidence>
<keyword evidence="14" id="KW-0694">RNA-binding</keyword>
<dbReference type="PANTHER" id="PTHR42648">
    <property type="entry name" value="TRANSPOSASE, PUTATIVE-RELATED"/>
    <property type="match status" value="1"/>
</dbReference>
<dbReference type="Proteomes" id="UP000177798">
    <property type="component" value="Chromosome 2"/>
</dbReference>
<evidence type="ECO:0000313" key="31">
    <source>
        <dbReference type="EMBL" id="APA15657.1"/>
    </source>
</evidence>
<dbReference type="VEuPathDB" id="FungiDB:sscle_05g047010"/>
<keyword evidence="9" id="KW-0064">Aspartyl protease</keyword>
<evidence type="ECO:0000313" key="32">
    <source>
        <dbReference type="Proteomes" id="UP000177798"/>
    </source>
</evidence>
<dbReference type="EMBL" id="CP017819">
    <property type="protein sequence ID" value="APA10755.1"/>
    <property type="molecule type" value="Genomic_DNA"/>
</dbReference>
<dbReference type="InterPro" id="IPR012337">
    <property type="entry name" value="RNaseH-like_sf"/>
</dbReference>
<dbReference type="GO" id="GO:0005524">
    <property type="term" value="F:ATP binding"/>
    <property type="evidence" value="ECO:0007669"/>
    <property type="project" value="UniProtKB-KW"/>
</dbReference>
<evidence type="ECO:0000256" key="2">
    <source>
        <dbReference type="ARBA" id="ARBA00022578"/>
    </source>
</evidence>
<evidence type="ECO:0000256" key="8">
    <source>
        <dbReference type="ARBA" id="ARBA00022741"/>
    </source>
</evidence>
<dbReference type="GO" id="GO:0003723">
    <property type="term" value="F:RNA binding"/>
    <property type="evidence" value="ECO:0007669"/>
    <property type="project" value="UniProtKB-KW"/>
</dbReference>
<evidence type="ECO:0000256" key="16">
    <source>
        <dbReference type="ARBA" id="ARBA00022918"/>
    </source>
</evidence>
<evidence type="ECO:0000256" key="5">
    <source>
        <dbReference type="ARBA" id="ARBA00022695"/>
    </source>
</evidence>
<dbReference type="RefSeq" id="XP_001586211.1">
    <property type="nucleotide sequence ID" value="XM_001586161.1"/>
</dbReference>
<dbReference type="InterPro" id="IPR001584">
    <property type="entry name" value="Integrase_cat-core"/>
</dbReference>
<evidence type="ECO:0000256" key="10">
    <source>
        <dbReference type="ARBA" id="ARBA00022759"/>
    </source>
</evidence>
<dbReference type="GO" id="GO:0006508">
    <property type="term" value="P:proteolysis"/>
    <property type="evidence" value="ECO:0007669"/>
    <property type="project" value="UniProtKB-KW"/>
</dbReference>
<keyword evidence="17" id="KW-0239">DNA-directed DNA polymerase</keyword>
<evidence type="ECO:0000256" key="1">
    <source>
        <dbReference type="ARBA" id="ARBA00002180"/>
    </source>
</evidence>
<dbReference type="PANTHER" id="PTHR42648:SF11">
    <property type="entry name" value="TRANSPOSON TY4-P GAG-POL POLYPROTEIN"/>
    <property type="match status" value="1"/>
</dbReference>
<dbReference type="KEGG" id="ssl:SS1G_12788"/>
<reference evidence="28" key="1">
    <citation type="submission" date="2016-10" db="EMBL/GenBank/DDBJ databases">
        <title>The complete genome sequence of the phytopathogenic fungus Sclerotinia sclerotiorum reveals insights into the genome architecture of broad host range pathogens.</title>
        <authorList>
            <person name="Derbyshire M.C."/>
            <person name="Denton-Giles M."/>
            <person name="Hegedus D."/>
            <person name="Seifbarghy S."/>
            <person name="Rollins J."/>
            <person name="van Kan J."/>
            <person name="Seidl M.F."/>
            <person name="Faino L."/>
            <person name="Mbengue M."/>
            <person name="Navaud O."/>
            <person name="Raffaele S."/>
            <person name="Hammond-Kosack K."/>
            <person name="Heard S."/>
            <person name="Oliver R.P."/>
        </authorList>
    </citation>
    <scope>NUCLEOTIDE SEQUENCE [LARGE SCALE GENOMIC DNA]</scope>
    <source>
        <strain evidence="28">1980</strain>
    </source>
</reference>
<dbReference type="KEGG" id="ssl:SS1G_09817"/>
<sequence length="1533" mass="174613">MTTGDNSTKIILSSPEDWNSWIRNVQRIAESGGIKCWVYLDPTTTVVPIPELLDEPELPTVDENASEAVIDRALKQYQMQLENYRIKNTKYEKINKAISEVLKYILSSINRNCEKFISTTSITAPQVLADLRKRLAPTDRARELTVVARYNCVKQPYKSNQDIYEWLNEWELIYTEAKTLNLPDVDRNRAAFDFSTALMNHSSSWATSTLLEITKKLKNQPEETIDVYDLIEDFRNYTRLTQASTTSTSSTSFATYKDGNKDKKEGERTCLCGKKHLYEKCYYLYSDNRPRNWKPIDADIEYFKKFWGRQSTKRRNWFVRRHEGTKELLKLANLSWDPAWKETLTNPSESGKEKDKDLGAFLTKQSPTYNNASILHKWLIDSGSDTHVTNSLHNFVLEEFGKPSDMISAGRDRFQIEAFGTITMLINTPTGPGQITLKRVAYIPGFLTNLVSLALLSKKGVHWNTEHPDVLTKEGIAFITLKQTGDHWTLDPIILSQHASFATKNHTKSICRKVTTTELHDLLGHPSLEALQHLESATTDIIIDKTISTPSFSTCKVCNLSKAQQIISRNPRKEMPENGHVGDRLAWDLFEMDEAYNNTRYISHFWCTTHKIQWVYVLTRKTEMIDIMDTQFSLIQTQFGSKVRFIRLDGETTLGGDFKRITDKRGIIVERTPPDTPAQNGAAENAGKMLMVRARALLLSANLPQNLWPEAIKTAGYLENRTPKRALQWKTPFESATGNKPSLAHLHPYGCLAYVLNKQIPRRAKMQPRAKLGYLVGYDSTNIFRIWLPSINRVIRSRDVKFDETRYYRPEDIDIGFLIKDQLRDTAAIHEKRAEEIEISNLLSEESDESIGDIIVVEGPWNLQHNRLNERPTNESSSNKTDDGIPTNEGVPQTNPQLPTPRATLSPEALTRQSTGDVPIPSLPESELSSSPSSSLSQHDIITTTSSHNTAPLAEQIRADIDVSHIIQGSRRSQRKEHHAAALSSLPQLSSYFAAFAIGRSKLRTPRLHQNDLPPPPRFYHELVQHPYAREFQKACEDEINALKERKTFEYIDISTRGQKPLPLLWVFTYKFDQDGYLIKFKARICARGDLQSTEEETYAATLTSQIFRAMMAIAAAFDLEIRQFDVSNAFLHATLRQPIICKCPDGFEVPGKVISVNQALYGFRESPAYWYEDLTYTLTDFGLDPVPGAPCVFTNSWLTVLFYVDDIIAICKKADLLRLTLFENTLKSAYTIKSLGDIQFFLGIRVLRDRQNHRLWLCQDNYISKISTRFNIKPNPQACSPLPTTALTKNPAIATPQQVFGYQQRVGSINYAAVVTRADIAKASSILSEFLRNPSATHINAAVHTLQYLENTKFYAIMFDGKKATTTRNFQIWSDASHADDIDTRVSSMGYCLILFGGLIHFKSTKLKSVTTSSTHSEILALSVTARELMWWIRFFKNVGLDLEEKASIFCDNRQTIRLLQHSTPRLVTKLRHVDIHSCWLRQEVQAGRLQVEWVPTTEMVADGFTKPLPPQKHTHFINLLGMVDIRSQVQE</sequence>